<evidence type="ECO:0000256" key="1">
    <source>
        <dbReference type="SAM" id="MobiDB-lite"/>
    </source>
</evidence>
<keyword evidence="5" id="KW-1185">Reference proteome</keyword>
<keyword evidence="2" id="KW-0472">Membrane</keyword>
<evidence type="ECO:0000313" key="4">
    <source>
        <dbReference type="EMBL" id="BBM86281.1"/>
    </source>
</evidence>
<organism evidence="4 5">
    <name type="scientific">Uabimicrobium amorphum</name>
    <dbReference type="NCBI Taxonomy" id="2596890"/>
    <lineage>
        <taxon>Bacteria</taxon>
        <taxon>Pseudomonadati</taxon>
        <taxon>Planctomycetota</taxon>
        <taxon>Candidatus Uabimicrobiia</taxon>
        <taxon>Candidatus Uabimicrobiales</taxon>
        <taxon>Candidatus Uabimicrobiaceae</taxon>
        <taxon>Candidatus Uabimicrobium</taxon>
    </lineage>
</organism>
<gene>
    <name evidence="4" type="ORF">UABAM_04667</name>
</gene>
<accession>A0A5S9F5G7</accession>
<dbReference type="Proteomes" id="UP000326354">
    <property type="component" value="Chromosome"/>
</dbReference>
<dbReference type="AlphaFoldDB" id="A0A5S9F5G7"/>
<dbReference type="KEGG" id="uam:UABAM_04667"/>
<feature type="domain" description="Peptidase C14 caspase" evidence="3">
    <location>
        <begin position="250"/>
        <end position="490"/>
    </location>
</feature>
<dbReference type="RefSeq" id="WP_151970347.1">
    <property type="nucleotide sequence ID" value="NZ_AP019860.1"/>
</dbReference>
<evidence type="ECO:0000256" key="2">
    <source>
        <dbReference type="SAM" id="Phobius"/>
    </source>
</evidence>
<proteinExistence type="predicted"/>
<name>A0A5S9F5G7_UABAM</name>
<dbReference type="PANTHER" id="PTHR48104:SF30">
    <property type="entry name" value="METACASPASE-1"/>
    <property type="match status" value="1"/>
</dbReference>
<feature type="transmembrane region" description="Helical" evidence="2">
    <location>
        <begin position="136"/>
        <end position="154"/>
    </location>
</feature>
<evidence type="ECO:0000259" key="3">
    <source>
        <dbReference type="Pfam" id="PF00656"/>
    </source>
</evidence>
<keyword evidence="2" id="KW-0812">Transmembrane</keyword>
<dbReference type="PANTHER" id="PTHR48104">
    <property type="entry name" value="METACASPASE-4"/>
    <property type="match status" value="1"/>
</dbReference>
<protein>
    <submittedName>
        <fullName evidence="4">Polysaccharide deacetylase</fullName>
    </submittedName>
</protein>
<reference evidence="4 5" key="1">
    <citation type="submission" date="2019-08" db="EMBL/GenBank/DDBJ databases">
        <title>Complete genome sequence of Candidatus Uab amorphum.</title>
        <authorList>
            <person name="Shiratori T."/>
            <person name="Suzuki S."/>
            <person name="Kakizawa Y."/>
            <person name="Ishida K."/>
        </authorList>
    </citation>
    <scope>NUCLEOTIDE SEQUENCE [LARGE SCALE GENOMIC DNA]</scope>
    <source>
        <strain evidence="4 5">SRT547</strain>
    </source>
</reference>
<dbReference type="GO" id="GO:0004197">
    <property type="term" value="F:cysteine-type endopeptidase activity"/>
    <property type="evidence" value="ECO:0007669"/>
    <property type="project" value="InterPro"/>
</dbReference>
<dbReference type="Gene3D" id="3.40.50.1460">
    <property type="match status" value="1"/>
</dbReference>
<dbReference type="OrthoDB" id="291633at2"/>
<dbReference type="InterPro" id="IPR029030">
    <property type="entry name" value="Caspase-like_dom_sf"/>
</dbReference>
<dbReference type="Pfam" id="PF00656">
    <property type="entry name" value="Peptidase_C14"/>
    <property type="match status" value="1"/>
</dbReference>
<dbReference type="SUPFAM" id="SSF52129">
    <property type="entry name" value="Caspase-like"/>
    <property type="match status" value="1"/>
</dbReference>
<dbReference type="InterPro" id="IPR050452">
    <property type="entry name" value="Metacaspase"/>
</dbReference>
<dbReference type="GO" id="GO:0006508">
    <property type="term" value="P:proteolysis"/>
    <property type="evidence" value="ECO:0007669"/>
    <property type="project" value="InterPro"/>
</dbReference>
<evidence type="ECO:0000313" key="5">
    <source>
        <dbReference type="Proteomes" id="UP000326354"/>
    </source>
</evidence>
<feature type="region of interest" description="Disordered" evidence="1">
    <location>
        <begin position="90"/>
        <end position="118"/>
    </location>
</feature>
<dbReference type="EMBL" id="AP019860">
    <property type="protein sequence ID" value="BBM86281.1"/>
    <property type="molecule type" value="Genomic_DNA"/>
</dbReference>
<keyword evidence="2" id="KW-1133">Transmembrane helix</keyword>
<sequence length="514" mass="57952">MTEQRLSPKQIHQLVQDLSDNFVEKDEVKNALMGIDINEGAISDSPNAKMYYTNVIKYLVGRQKVAEFLAQLSEHAFVTPWWDTLGVPPVAPKPKPVKKTPQKPAPDTKSETVNSISQATEENTSYLSRFSGRARAFIAVGSILLVGYMSYLLYPSTAGVGIPQKTILSHLRGQTLFSQPTAEKMSNEDWKKVLTEKGISGIEKFKVVNLTKKEKLLICTLSDKSKIAFHAVQRKNGHFHVYRKVPGEHRALLIAINNYKYWNKLKTPQKDVAELKKVLEEKYNFTQIDVLTDSDPQKYTVTQKAIIKSLEKLKNTVNIDDSVLIYYAGHGAYEKNGDNSYWVPQDVTQDASYRVECVQDIIIRDLLSEIAQNCKHLLLLSDSCYSGQLIRATRAGGGGIARQVLGKESEAQLRIDQYVVENDRKKSCQILTSGNVQQVSDNYNNSGHSPFAFFLLKRLRANKLRHYDASQLALELRKDVIQASKQSPQFGRLKGIAENDGEFFFELDISLLSK</sequence>
<dbReference type="InterPro" id="IPR011600">
    <property type="entry name" value="Pept_C14_caspase"/>
</dbReference>
<dbReference type="GO" id="GO:0005737">
    <property type="term" value="C:cytoplasm"/>
    <property type="evidence" value="ECO:0007669"/>
    <property type="project" value="TreeGrafter"/>
</dbReference>